<feature type="domain" description="Amidohydrolase-related" evidence="6">
    <location>
        <begin position="52"/>
        <end position="424"/>
    </location>
</feature>
<proteinExistence type="inferred from homology"/>
<dbReference type="InterPro" id="IPR002195">
    <property type="entry name" value="Dihydroorotase_CS"/>
</dbReference>
<keyword evidence="5 7" id="KW-0378">Hydrolase</keyword>
<protein>
    <submittedName>
        <fullName evidence="7">Dihydroorotase</fullName>
        <ecNumber evidence="7">3.5.2.3</ecNumber>
    </submittedName>
</protein>
<organism evidence="7 8">
    <name type="scientific">Gordonia prachuapensis</name>
    <dbReference type="NCBI Taxonomy" id="3115651"/>
    <lineage>
        <taxon>Bacteria</taxon>
        <taxon>Bacillati</taxon>
        <taxon>Actinomycetota</taxon>
        <taxon>Actinomycetes</taxon>
        <taxon>Mycobacteriales</taxon>
        <taxon>Gordoniaceae</taxon>
        <taxon>Gordonia</taxon>
    </lineage>
</organism>
<dbReference type="InterPro" id="IPR050138">
    <property type="entry name" value="DHOase/Allantoinase_Hydrolase"/>
</dbReference>
<comment type="caution">
    <text evidence="7">The sequence shown here is derived from an EMBL/GenBank/DDBJ whole genome shotgun (WGS) entry which is preliminary data.</text>
</comment>
<dbReference type="SUPFAM" id="SSF51556">
    <property type="entry name" value="Metallo-dependent hydrolases"/>
    <property type="match status" value="1"/>
</dbReference>
<evidence type="ECO:0000256" key="5">
    <source>
        <dbReference type="ARBA" id="ARBA00022801"/>
    </source>
</evidence>
<dbReference type="PROSITE" id="PS00483">
    <property type="entry name" value="DIHYDROOROTASE_2"/>
    <property type="match status" value="1"/>
</dbReference>
<dbReference type="InterPro" id="IPR006680">
    <property type="entry name" value="Amidohydro-rel"/>
</dbReference>
<evidence type="ECO:0000259" key="6">
    <source>
        <dbReference type="Pfam" id="PF01979"/>
    </source>
</evidence>
<gene>
    <name evidence="7" type="ORF">V1Y59_01275</name>
</gene>
<evidence type="ECO:0000256" key="1">
    <source>
        <dbReference type="ARBA" id="ARBA00001947"/>
    </source>
</evidence>
<dbReference type="CDD" id="cd01318">
    <property type="entry name" value="DHOase_IIb"/>
    <property type="match status" value="1"/>
</dbReference>
<name>A0ABU7MMY0_9ACTN</name>
<dbReference type="SUPFAM" id="SSF51338">
    <property type="entry name" value="Composite domain of metallo-dependent hydrolases"/>
    <property type="match status" value="1"/>
</dbReference>
<dbReference type="EMBL" id="JAZDUE010000001">
    <property type="protein sequence ID" value="MEE4021693.1"/>
    <property type="molecule type" value="Genomic_DNA"/>
</dbReference>
<comment type="cofactor">
    <cofactor evidence="1">
        <name>Zn(2+)</name>
        <dbReference type="ChEBI" id="CHEBI:29105"/>
    </cofactor>
</comment>
<dbReference type="PANTHER" id="PTHR43668:SF4">
    <property type="entry name" value="ALLANTOINASE"/>
    <property type="match status" value="1"/>
</dbReference>
<dbReference type="Proteomes" id="UP001335729">
    <property type="component" value="Unassembled WGS sequence"/>
</dbReference>
<dbReference type="GO" id="GO:0004151">
    <property type="term" value="F:dihydroorotase activity"/>
    <property type="evidence" value="ECO:0007669"/>
    <property type="project" value="UniProtKB-EC"/>
</dbReference>
<dbReference type="Gene3D" id="2.30.40.10">
    <property type="entry name" value="Urease, subunit C, domain 1"/>
    <property type="match status" value="1"/>
</dbReference>
<sequence>MGDWLIRNARLVNEGRSWDGDLRVRGERIETIGSDLTARPHDRVVDADGAWLLPGVIDDQVHFREPGLEHKATIATESRAAVAGGITSFMEMPNTTPPTTSLEAVADKYSRAQRSSLANFAFYLGATNDNIEAIRRFTHQHGCGVKVFMGASTGNMLVDDPAILELVFRDANTLIITHCEDTPTVEANLARDKEQFGDDIDASRHPHIRDAAACITSTRLAMDLALRHDARLHVLHISTADELGLFDRHTPLERKRITAETCVHFLHFDADDYTRLGNRIKCNPSIKFPRDRRELIAALDDGTLDVLATDHAPHTLDEKAAPYLAAPAGLPLVQHFLPVALERVLDGEISIETLVQRACHAPATLFGISDRGYLREGSFADLVLVNPRKSARIEQEQLLAKCGWSPFEGETFRSTVQSTWVNGHRAWYDGALDDSVLGQRLTIGRGRD</sequence>
<dbReference type="InterPro" id="IPR011059">
    <property type="entry name" value="Metal-dep_hydrolase_composite"/>
</dbReference>
<dbReference type="InterPro" id="IPR032466">
    <property type="entry name" value="Metal_Hydrolase"/>
</dbReference>
<evidence type="ECO:0000256" key="3">
    <source>
        <dbReference type="ARBA" id="ARBA00010286"/>
    </source>
</evidence>
<dbReference type="RefSeq" id="WP_330503014.1">
    <property type="nucleotide sequence ID" value="NZ_JAZDUE010000001.1"/>
</dbReference>
<dbReference type="NCBIfam" id="NF006688">
    <property type="entry name" value="PRK09236.1"/>
    <property type="match status" value="1"/>
</dbReference>
<accession>A0ABU7MMY0</accession>
<keyword evidence="8" id="KW-1185">Reference proteome</keyword>
<comment type="function">
    <text evidence="2">Catalyzes the reversible cyclization of carbamoyl aspartate to dihydroorotate.</text>
</comment>
<evidence type="ECO:0000313" key="8">
    <source>
        <dbReference type="Proteomes" id="UP001335729"/>
    </source>
</evidence>
<dbReference type="EC" id="3.5.2.3" evidence="7"/>
<keyword evidence="4" id="KW-0479">Metal-binding</keyword>
<dbReference type="Pfam" id="PF01979">
    <property type="entry name" value="Amidohydro_1"/>
    <property type="match status" value="1"/>
</dbReference>
<evidence type="ECO:0000256" key="2">
    <source>
        <dbReference type="ARBA" id="ARBA00002368"/>
    </source>
</evidence>
<evidence type="ECO:0000313" key="7">
    <source>
        <dbReference type="EMBL" id="MEE4021693.1"/>
    </source>
</evidence>
<dbReference type="PANTHER" id="PTHR43668">
    <property type="entry name" value="ALLANTOINASE"/>
    <property type="match status" value="1"/>
</dbReference>
<evidence type="ECO:0000256" key="4">
    <source>
        <dbReference type="ARBA" id="ARBA00022723"/>
    </source>
</evidence>
<comment type="similarity">
    <text evidence="3">Belongs to the metallo-dependent hydrolases superfamily. DHOase family. Class I DHOase subfamily.</text>
</comment>
<dbReference type="Gene3D" id="3.20.20.140">
    <property type="entry name" value="Metal-dependent hydrolases"/>
    <property type="match status" value="1"/>
</dbReference>
<reference evidence="7 8" key="1">
    <citation type="submission" date="2024-01" db="EMBL/GenBank/DDBJ databases">
        <title>Draft genome sequence of Gordonia sp. PKS22-38.</title>
        <authorList>
            <person name="Suphannarot A."/>
            <person name="Mingma R."/>
        </authorList>
    </citation>
    <scope>NUCLEOTIDE SEQUENCE [LARGE SCALE GENOMIC DNA]</scope>
    <source>
        <strain evidence="7 8">PKS22-38</strain>
    </source>
</reference>